<proteinExistence type="predicted"/>
<dbReference type="EMBL" id="CP061800">
    <property type="protein sequence ID" value="QTA91306.1"/>
    <property type="molecule type" value="Genomic_DNA"/>
</dbReference>
<accession>A0A975BTC0</accession>
<dbReference type="Proteomes" id="UP000663722">
    <property type="component" value="Chromosome"/>
</dbReference>
<dbReference type="RefSeq" id="WP_207679145.1">
    <property type="nucleotide sequence ID" value="NZ_CP061800.1"/>
</dbReference>
<dbReference type="KEGG" id="dmm:dnm_073700"/>
<name>A0A975BTC0_9BACT</name>
<evidence type="ECO:0000313" key="2">
    <source>
        <dbReference type="Proteomes" id="UP000663722"/>
    </source>
</evidence>
<sequence>MHHDILLQNLTNDIHRTDDFNIIKARGVDFSEHEICFQSSENLPFEYEGKRHRHRAYLIWMKHLPEDGYCFGLKIYFFGTIF</sequence>
<organism evidence="1 2">
    <name type="scientific">Desulfonema magnum</name>
    <dbReference type="NCBI Taxonomy" id="45655"/>
    <lineage>
        <taxon>Bacteria</taxon>
        <taxon>Pseudomonadati</taxon>
        <taxon>Thermodesulfobacteriota</taxon>
        <taxon>Desulfobacteria</taxon>
        <taxon>Desulfobacterales</taxon>
        <taxon>Desulfococcaceae</taxon>
        <taxon>Desulfonema</taxon>
    </lineage>
</organism>
<evidence type="ECO:0000313" key="1">
    <source>
        <dbReference type="EMBL" id="QTA91306.1"/>
    </source>
</evidence>
<dbReference type="AlphaFoldDB" id="A0A975BTC0"/>
<protein>
    <submittedName>
        <fullName evidence="1">Uncharacterized protein</fullName>
    </submittedName>
</protein>
<reference evidence="1" key="1">
    <citation type="journal article" date="2021" name="Microb. Physiol.">
        <title>Proteogenomic Insights into the Physiology of Marine, Sulfate-Reducing, Filamentous Desulfonema limicola and Desulfonema magnum.</title>
        <authorList>
            <person name="Schnaars V."/>
            <person name="Wohlbrand L."/>
            <person name="Scheve S."/>
            <person name="Hinrichs C."/>
            <person name="Reinhardt R."/>
            <person name="Rabus R."/>
        </authorList>
    </citation>
    <scope>NUCLEOTIDE SEQUENCE</scope>
    <source>
        <strain evidence="1">4be13</strain>
    </source>
</reference>
<keyword evidence="2" id="KW-1185">Reference proteome</keyword>
<gene>
    <name evidence="1" type="ORF">dnm_073700</name>
</gene>